<dbReference type="GO" id="GO:0000160">
    <property type="term" value="P:phosphorelay signal transduction system"/>
    <property type="evidence" value="ECO:0007669"/>
    <property type="project" value="InterPro"/>
</dbReference>
<evidence type="ECO:0000313" key="9">
    <source>
        <dbReference type="Proteomes" id="UP000325811"/>
    </source>
</evidence>
<sequence length="528" mass="56852">MNRIAACLVLDAPHGQPTQCGRSCTAQAKAARVALIRSTVPASIAPVARANVSAQRVGYSIHLKIALAMPHALIVEDDPNSLSGLSAILAADGFSVDTATTLAEARAALTRFIPDVVLVDLNLPDGSGLDLLQHLPAHPPGGDLPVIVMTGNATVESAIEGLRHGIWDYLLKPVNIPRLRSLLARIPRPYELTEEVQTLRASLRQLGRFGSMLGRSSAIQHVYDTIEHIAPTEAAVLISGEVGTGKQMAARTMHDMSRRRKGPFVTFDCRTAGNLGANRSLDSLMFGHERGAFSGAEQREPGLFEQASGGTLFIDEIAELPRDQQEALLRALDSQTFMRVGGTNQVVTDFRLIASTRKVPRAAVADGSLHEDLALRLEAAAVTLPPLRERGEDPALIAQAIVDELNHEGTTRGTLEAAKQVGPNFLRECLAYEWPGNVRELHDRVRRAYQASGDVLESLRADEAGSANGRDLNGSRVQVTVGTPLADVEEMLIRATLDAVGGTRHRAASLLGISPKTLYNKLQRMRLN</sequence>
<keyword evidence="3" id="KW-0805">Transcription regulation</keyword>
<dbReference type="CDD" id="cd00009">
    <property type="entry name" value="AAA"/>
    <property type="match status" value="1"/>
</dbReference>
<dbReference type="SMART" id="SM00382">
    <property type="entry name" value="AAA"/>
    <property type="match status" value="1"/>
</dbReference>
<dbReference type="InterPro" id="IPR009057">
    <property type="entry name" value="Homeodomain-like_sf"/>
</dbReference>
<dbReference type="Pfam" id="PF25601">
    <property type="entry name" value="AAA_lid_14"/>
    <property type="match status" value="1"/>
</dbReference>
<keyword evidence="9" id="KW-1185">Reference proteome</keyword>
<keyword evidence="8" id="KW-0238">DNA-binding</keyword>
<dbReference type="GO" id="GO:0005524">
    <property type="term" value="F:ATP binding"/>
    <property type="evidence" value="ECO:0007669"/>
    <property type="project" value="UniProtKB-KW"/>
</dbReference>
<dbReference type="Proteomes" id="UP000325811">
    <property type="component" value="Chromosome I"/>
</dbReference>
<dbReference type="SUPFAM" id="SSF52172">
    <property type="entry name" value="CheY-like"/>
    <property type="match status" value="1"/>
</dbReference>
<accession>A0A5Q4ZFD6</accession>
<dbReference type="Gene3D" id="3.40.50.2300">
    <property type="match status" value="1"/>
</dbReference>
<dbReference type="PROSITE" id="PS00676">
    <property type="entry name" value="SIGMA54_INTERACT_2"/>
    <property type="match status" value="1"/>
</dbReference>
<keyword evidence="2" id="KW-0067">ATP-binding</keyword>
<dbReference type="InterPro" id="IPR025943">
    <property type="entry name" value="Sigma_54_int_dom_ATP-bd_2"/>
</dbReference>
<dbReference type="PRINTS" id="PR01590">
    <property type="entry name" value="HTHFIS"/>
</dbReference>
<evidence type="ECO:0000259" key="6">
    <source>
        <dbReference type="PROSITE" id="PS50045"/>
    </source>
</evidence>
<evidence type="ECO:0000256" key="1">
    <source>
        <dbReference type="ARBA" id="ARBA00022741"/>
    </source>
</evidence>
<dbReference type="EMBL" id="LR699553">
    <property type="protein sequence ID" value="VVD29654.1"/>
    <property type="molecule type" value="Genomic_DNA"/>
</dbReference>
<dbReference type="PROSITE" id="PS50045">
    <property type="entry name" value="SIGMA54_INTERACT_4"/>
    <property type="match status" value="1"/>
</dbReference>
<feature type="domain" description="Sigma-54 factor interaction" evidence="6">
    <location>
        <begin position="212"/>
        <end position="450"/>
    </location>
</feature>
<evidence type="ECO:0000256" key="3">
    <source>
        <dbReference type="ARBA" id="ARBA00023015"/>
    </source>
</evidence>
<dbReference type="GO" id="GO:0043565">
    <property type="term" value="F:sequence-specific DNA binding"/>
    <property type="evidence" value="ECO:0007669"/>
    <property type="project" value="InterPro"/>
</dbReference>
<evidence type="ECO:0000256" key="2">
    <source>
        <dbReference type="ARBA" id="ARBA00022840"/>
    </source>
</evidence>
<keyword evidence="5" id="KW-0597">Phosphoprotein</keyword>
<evidence type="ECO:0000313" key="8">
    <source>
        <dbReference type="EMBL" id="VVD29654.1"/>
    </source>
</evidence>
<dbReference type="Gene3D" id="3.40.50.300">
    <property type="entry name" value="P-loop containing nucleotide triphosphate hydrolases"/>
    <property type="match status" value="1"/>
</dbReference>
<dbReference type="SUPFAM" id="SSF52540">
    <property type="entry name" value="P-loop containing nucleoside triphosphate hydrolases"/>
    <property type="match status" value="1"/>
</dbReference>
<dbReference type="SMART" id="SM00448">
    <property type="entry name" value="REC"/>
    <property type="match status" value="1"/>
</dbReference>
<dbReference type="Gene3D" id="1.10.10.60">
    <property type="entry name" value="Homeodomain-like"/>
    <property type="match status" value="1"/>
</dbReference>
<dbReference type="InterPro" id="IPR027417">
    <property type="entry name" value="P-loop_NTPase"/>
</dbReference>
<organism evidence="8 9">
    <name type="scientific">Paraburkholderia dioscoreae</name>
    <dbReference type="NCBI Taxonomy" id="2604047"/>
    <lineage>
        <taxon>Bacteria</taxon>
        <taxon>Pseudomonadati</taxon>
        <taxon>Pseudomonadota</taxon>
        <taxon>Betaproteobacteria</taxon>
        <taxon>Burkholderiales</taxon>
        <taxon>Burkholderiaceae</taxon>
        <taxon>Paraburkholderia</taxon>
    </lineage>
</organism>
<gene>
    <name evidence="8" type="ORF">PDMSB3_3198</name>
</gene>
<dbReference type="GO" id="GO:0006355">
    <property type="term" value="P:regulation of DNA-templated transcription"/>
    <property type="evidence" value="ECO:0007669"/>
    <property type="project" value="InterPro"/>
</dbReference>
<dbReference type="Pfam" id="PF00072">
    <property type="entry name" value="Response_reg"/>
    <property type="match status" value="1"/>
</dbReference>
<keyword evidence="1" id="KW-0547">Nucleotide-binding</keyword>
<proteinExistence type="predicted"/>
<dbReference type="CDD" id="cd00156">
    <property type="entry name" value="REC"/>
    <property type="match status" value="1"/>
</dbReference>
<protein>
    <submittedName>
        <fullName evidence="8">Response regulator with CheY-like receiver, AAA-type ATPase, and DNA-binding domains</fullName>
    </submittedName>
</protein>
<evidence type="ECO:0000256" key="5">
    <source>
        <dbReference type="PROSITE-ProRule" id="PRU00169"/>
    </source>
</evidence>
<dbReference type="InterPro" id="IPR058031">
    <property type="entry name" value="AAA_lid_NorR"/>
</dbReference>
<dbReference type="AlphaFoldDB" id="A0A5Q4ZFD6"/>
<keyword evidence="4" id="KW-0804">Transcription</keyword>
<evidence type="ECO:0000259" key="7">
    <source>
        <dbReference type="PROSITE" id="PS50110"/>
    </source>
</evidence>
<dbReference type="InterPro" id="IPR011006">
    <property type="entry name" value="CheY-like_superfamily"/>
</dbReference>
<dbReference type="KEGG" id="pdio:PDMSB3_3198"/>
<feature type="modified residue" description="4-aspartylphosphate" evidence="5">
    <location>
        <position position="120"/>
    </location>
</feature>
<evidence type="ECO:0000256" key="4">
    <source>
        <dbReference type="ARBA" id="ARBA00023163"/>
    </source>
</evidence>
<dbReference type="SUPFAM" id="SSF46689">
    <property type="entry name" value="Homeodomain-like"/>
    <property type="match status" value="1"/>
</dbReference>
<reference evidence="8 9" key="1">
    <citation type="submission" date="2019-08" db="EMBL/GenBank/DDBJ databases">
        <authorList>
            <person name="Herpell B J."/>
        </authorList>
    </citation>
    <scope>NUCLEOTIDE SEQUENCE [LARGE SCALE GENOMIC DNA]</scope>
    <source>
        <strain evidence="9">Msb3</strain>
    </source>
</reference>
<dbReference type="InterPro" id="IPR002078">
    <property type="entry name" value="Sigma_54_int"/>
</dbReference>
<dbReference type="InterPro" id="IPR002197">
    <property type="entry name" value="HTH_Fis"/>
</dbReference>
<dbReference type="PROSITE" id="PS50110">
    <property type="entry name" value="RESPONSE_REGULATORY"/>
    <property type="match status" value="1"/>
</dbReference>
<dbReference type="Pfam" id="PF02954">
    <property type="entry name" value="HTH_8"/>
    <property type="match status" value="1"/>
</dbReference>
<dbReference type="InterPro" id="IPR003593">
    <property type="entry name" value="AAA+_ATPase"/>
</dbReference>
<dbReference type="PANTHER" id="PTHR32071">
    <property type="entry name" value="TRANSCRIPTIONAL REGULATORY PROTEIN"/>
    <property type="match status" value="1"/>
</dbReference>
<dbReference type="Gene3D" id="1.10.8.60">
    <property type="match status" value="1"/>
</dbReference>
<dbReference type="InterPro" id="IPR001789">
    <property type="entry name" value="Sig_transdc_resp-reg_receiver"/>
</dbReference>
<dbReference type="FunFam" id="3.40.50.300:FF:000006">
    <property type="entry name" value="DNA-binding transcriptional regulator NtrC"/>
    <property type="match status" value="1"/>
</dbReference>
<feature type="domain" description="Response regulatory" evidence="7">
    <location>
        <begin position="71"/>
        <end position="187"/>
    </location>
</feature>
<name>A0A5Q4ZFD6_9BURK</name>
<dbReference type="Pfam" id="PF00158">
    <property type="entry name" value="Sigma54_activat"/>
    <property type="match status" value="1"/>
</dbReference>